<feature type="domain" description="SH3" evidence="4">
    <location>
        <begin position="3"/>
        <end position="67"/>
    </location>
</feature>
<feature type="region of interest" description="Disordered" evidence="3">
    <location>
        <begin position="64"/>
        <end position="173"/>
    </location>
</feature>
<dbReference type="InterPro" id="IPR035552">
    <property type="entry name" value="Mti1_SH3"/>
</dbReference>
<dbReference type="EMBL" id="JAUBYV010000010">
    <property type="protein sequence ID" value="KAK2624442.1"/>
    <property type="molecule type" value="Genomic_DNA"/>
</dbReference>
<dbReference type="InterPro" id="IPR001452">
    <property type="entry name" value="SH3_domain"/>
</dbReference>
<dbReference type="SMART" id="SM00326">
    <property type="entry name" value="SH3"/>
    <property type="match status" value="1"/>
</dbReference>
<feature type="compositionally biased region" description="Basic and acidic residues" evidence="3">
    <location>
        <begin position="101"/>
        <end position="116"/>
    </location>
</feature>
<dbReference type="PANTHER" id="PTHR45929:SF6">
    <property type="entry name" value="SH3 DOMAIN PROTEIN (AFU_ORTHOLOGUE AFUA_2G10320)"/>
    <property type="match status" value="1"/>
</dbReference>
<feature type="region of interest" description="Disordered" evidence="3">
    <location>
        <begin position="463"/>
        <end position="891"/>
    </location>
</feature>
<dbReference type="Pfam" id="PF25459">
    <property type="entry name" value="AIM3_BBC1_C"/>
    <property type="match status" value="1"/>
</dbReference>
<keyword evidence="6" id="KW-1185">Reference proteome</keyword>
<evidence type="ECO:0000313" key="6">
    <source>
        <dbReference type="Proteomes" id="UP001285354"/>
    </source>
</evidence>
<evidence type="ECO:0000256" key="2">
    <source>
        <dbReference type="PROSITE-ProRule" id="PRU00192"/>
    </source>
</evidence>
<feature type="compositionally biased region" description="Basic and acidic residues" evidence="3">
    <location>
        <begin position="521"/>
        <end position="534"/>
    </location>
</feature>
<dbReference type="Proteomes" id="UP001285354">
    <property type="component" value="Unassembled WGS sequence"/>
</dbReference>
<feature type="compositionally biased region" description="Acidic residues" evidence="3">
    <location>
        <begin position="416"/>
        <end position="438"/>
    </location>
</feature>
<evidence type="ECO:0000313" key="5">
    <source>
        <dbReference type="EMBL" id="KAK2624442.1"/>
    </source>
</evidence>
<dbReference type="AlphaFoldDB" id="A0AAD9SWR4"/>
<feature type="compositionally biased region" description="Basic and acidic residues" evidence="3">
    <location>
        <begin position="439"/>
        <end position="449"/>
    </location>
</feature>
<feature type="compositionally biased region" description="Pro residues" evidence="3">
    <location>
        <begin position="759"/>
        <end position="777"/>
    </location>
</feature>
<feature type="compositionally biased region" description="Pro residues" evidence="3">
    <location>
        <begin position="681"/>
        <end position="690"/>
    </location>
</feature>
<gene>
    <name evidence="5" type="ORF">QTJ16_006392</name>
</gene>
<dbReference type="PROSITE" id="PS50002">
    <property type="entry name" value="SH3"/>
    <property type="match status" value="1"/>
</dbReference>
<name>A0AAD9SWR4_9HELO</name>
<feature type="compositionally biased region" description="Basic and acidic residues" evidence="3">
    <location>
        <begin position="288"/>
        <end position="298"/>
    </location>
</feature>
<accession>A0AAD9SWR4</accession>
<evidence type="ECO:0000256" key="3">
    <source>
        <dbReference type="SAM" id="MobiDB-lite"/>
    </source>
</evidence>
<feature type="region of interest" description="Disordered" evidence="3">
    <location>
        <begin position="977"/>
        <end position="998"/>
    </location>
</feature>
<feature type="compositionally biased region" description="Basic and acidic residues" evidence="3">
    <location>
        <begin position="384"/>
        <end position="397"/>
    </location>
</feature>
<comment type="caution">
    <text evidence="5">The sequence shown here is derived from an EMBL/GenBank/DDBJ whole genome shotgun (WGS) entry which is preliminary data.</text>
</comment>
<dbReference type="Pfam" id="PF00018">
    <property type="entry name" value="SH3_1"/>
    <property type="match status" value="1"/>
</dbReference>
<evidence type="ECO:0000256" key="1">
    <source>
        <dbReference type="ARBA" id="ARBA00022443"/>
    </source>
</evidence>
<feature type="compositionally biased region" description="Basic and acidic residues" evidence="3">
    <location>
        <begin position="79"/>
        <end position="93"/>
    </location>
</feature>
<feature type="compositionally biased region" description="Polar residues" evidence="3">
    <location>
        <begin position="648"/>
        <end position="660"/>
    </location>
</feature>
<feature type="compositionally biased region" description="Pro residues" evidence="3">
    <location>
        <begin position="862"/>
        <end position="871"/>
    </location>
</feature>
<dbReference type="PANTHER" id="PTHR45929">
    <property type="entry name" value="JAK PATHWAY SIGNAL TRANSDUCTION ADAPTOR MOLECULE"/>
    <property type="match status" value="1"/>
</dbReference>
<feature type="compositionally biased region" description="Basic and acidic residues" evidence="3">
    <location>
        <begin position="266"/>
        <end position="277"/>
    </location>
</feature>
<keyword evidence="1 2" id="KW-0728">SH3 domain</keyword>
<protein>
    <recommendedName>
        <fullName evidence="4">SH3 domain-containing protein</fullName>
    </recommendedName>
</protein>
<feature type="compositionally biased region" description="Acidic residues" evidence="3">
    <location>
        <begin position="710"/>
        <end position="727"/>
    </location>
</feature>
<dbReference type="CDD" id="cd11887">
    <property type="entry name" value="SH3_Bbc1"/>
    <property type="match status" value="1"/>
</dbReference>
<dbReference type="Gene3D" id="2.30.30.40">
    <property type="entry name" value="SH3 Domains"/>
    <property type="match status" value="1"/>
</dbReference>
<dbReference type="InterPro" id="IPR036028">
    <property type="entry name" value="SH3-like_dom_sf"/>
</dbReference>
<evidence type="ECO:0000259" key="4">
    <source>
        <dbReference type="PROSITE" id="PS50002"/>
    </source>
</evidence>
<feature type="region of interest" description="Disordered" evidence="3">
    <location>
        <begin position="206"/>
        <end position="450"/>
    </location>
</feature>
<feature type="compositionally biased region" description="Basic and acidic residues" evidence="3">
    <location>
        <begin position="339"/>
        <end position="350"/>
    </location>
</feature>
<organism evidence="5 6">
    <name type="scientific">Diplocarpon rosae</name>
    <dbReference type="NCBI Taxonomy" id="946125"/>
    <lineage>
        <taxon>Eukaryota</taxon>
        <taxon>Fungi</taxon>
        <taxon>Dikarya</taxon>
        <taxon>Ascomycota</taxon>
        <taxon>Pezizomycotina</taxon>
        <taxon>Leotiomycetes</taxon>
        <taxon>Helotiales</taxon>
        <taxon>Drepanopezizaceae</taxon>
        <taxon>Diplocarpon</taxon>
    </lineage>
</organism>
<dbReference type="InterPro" id="IPR050670">
    <property type="entry name" value="STAM"/>
</dbReference>
<sequence>MSNPPFKVKAIYEYTSPHDDDLHFPLDQIITVTDVEDDDWYNGNYVDASGVLQEGIFPKNFVERFEPTAPPRPTRAPRPKKEVQPDPEPHREPSPPPQPVHEPEPEHEPEHEEVHEAPAALEPPPSNHNPQVVSPPPPKQAEFSAPPTTAKPIPISKPSAPPPVVEKPSGGSFRDRIAAFNKAAPPPAPFKPAGFSSGGSNNFIKKPFVAPPPSKNAYVPIARDPPPQKIYRREEDPEVVATQADSHEQAERAGLVPTSSENDGEEQPKPTSLKERIALLQKQQMEQASRHADAAQKKEKPKRPVKKRSDSHEVVEGEDGATVERRDTENTAGRPSIDSVRESAREDSPAPRKSGSLTQPRKSLGDGNEADMSGAGEITEEPEEYSHGRNHSDEKPKHQVPQALARTPTAPAGEPGEGEEEGASEEGEEEADEEDDIDPEVRRKEELRARMAKMSGGMGMYGMFGGGMPMPSPAPIKKKKSTGMSETKRSGEYGADDAPSPTARAPPVPMIPLPGLSQIRSPDEVNKQLGHDEDTPPVSATRPADEIPDIEEVVPLHEIADPPSLPQHEGGAPLVPSGRVGPPPVPFDTRPAAPMSPSAGSESDDELSSKEQQALPAEVPRATPRSLEGHGSPKPSNNKRLSYFGSEASPSSPVNPGTNKRLSRLPPPIPGVMPASQPQSKAPPLPPPGAGLPRAQTGDQHASFSPEAVSIEENEEELTEYEGDYDTDIASAAPYKDALKAAEPDDGAPARSTAKMPISAPPPLPPTAPPRAIPPPVHAQAPPVSRKSVDVPRAAPPPPPSTKIPNSLEQDDDEYDPYNYVAPKAAAPAGPPPRAEQNDEDLYSASPPRPFASSVPQDRPVPQLPPSGSRPPPRKSVDISRSATTSRRSVELGRMSMDSGFVANDVDLAPKSFWWTQPKGIPPVFSGRRDIALHFEETSAPGRGGATIVTKHLSVLFQDYSQTIITVEFDAQDPKNVRLEQRHDQPPSRQRQDQLEQAHEKYGRKIFEAVHSKKETVVGDGTPQGLIKKLLEPFSDALLPIGTRAYGAIVYSNLANASTQQNDEIRAGDIITLRNTKFQGKHGPMHAKYSMEVGKPDHVGVVAEWDGTKKKVRAWEQGRESRKVKLESFKLDDLRSGEVKIWRVMPRSWVGWHGPN</sequence>
<dbReference type="SUPFAM" id="SSF50044">
    <property type="entry name" value="SH3-domain"/>
    <property type="match status" value="1"/>
</dbReference>
<reference evidence="5" key="1">
    <citation type="submission" date="2023-06" db="EMBL/GenBank/DDBJ databases">
        <title>Draft genome of Marssonina rosae.</title>
        <authorList>
            <person name="Cheng Q."/>
        </authorList>
    </citation>
    <scope>NUCLEOTIDE SEQUENCE</scope>
    <source>
        <strain evidence="5">R4</strain>
    </source>
</reference>
<feature type="compositionally biased region" description="Pro residues" evidence="3">
    <location>
        <begin position="121"/>
        <end position="139"/>
    </location>
</feature>
<dbReference type="InterPro" id="IPR057402">
    <property type="entry name" value="AIM3_BBC1_C"/>
</dbReference>
<proteinExistence type="predicted"/>